<reference evidence="1 2" key="1">
    <citation type="journal article" date="2022" name="bioRxiv">
        <title>Genomics of Preaxostyla Flagellates Illuminates Evolutionary Transitions and the Path Towards Mitochondrial Loss.</title>
        <authorList>
            <person name="Novak L.V.F."/>
            <person name="Treitli S.C."/>
            <person name="Pyrih J."/>
            <person name="Halakuc P."/>
            <person name="Pipaliya S.V."/>
            <person name="Vacek V."/>
            <person name="Brzon O."/>
            <person name="Soukal P."/>
            <person name="Eme L."/>
            <person name="Dacks J.B."/>
            <person name="Karnkowska A."/>
            <person name="Elias M."/>
            <person name="Hampl V."/>
        </authorList>
    </citation>
    <scope>NUCLEOTIDE SEQUENCE [LARGE SCALE GENOMIC DNA]</scope>
    <source>
        <strain evidence="1">NAU3</strain>
        <tissue evidence="1">Gut</tissue>
    </source>
</reference>
<dbReference type="Proteomes" id="UP001281761">
    <property type="component" value="Unassembled WGS sequence"/>
</dbReference>
<evidence type="ECO:0000313" key="2">
    <source>
        <dbReference type="Proteomes" id="UP001281761"/>
    </source>
</evidence>
<proteinExistence type="predicted"/>
<accession>A0ABQ9WZ76</accession>
<evidence type="ECO:0000313" key="1">
    <source>
        <dbReference type="EMBL" id="KAK2943315.1"/>
    </source>
</evidence>
<comment type="caution">
    <text evidence="1">The sequence shown here is derived from an EMBL/GenBank/DDBJ whole genome shotgun (WGS) entry which is preliminary data.</text>
</comment>
<organism evidence="1 2">
    <name type="scientific">Blattamonas nauphoetae</name>
    <dbReference type="NCBI Taxonomy" id="2049346"/>
    <lineage>
        <taxon>Eukaryota</taxon>
        <taxon>Metamonada</taxon>
        <taxon>Preaxostyla</taxon>
        <taxon>Oxymonadida</taxon>
        <taxon>Blattamonas</taxon>
    </lineage>
</organism>
<dbReference type="EMBL" id="JARBJD010000352">
    <property type="protein sequence ID" value="KAK2943315.1"/>
    <property type="molecule type" value="Genomic_DNA"/>
</dbReference>
<keyword evidence="2" id="KW-1185">Reference proteome</keyword>
<gene>
    <name evidence="1" type="ORF">BLNAU_21740</name>
</gene>
<sequence length="343" mass="38809">MTDFDAKSCSAIDSPCPDCSPFLNWNDGIFRSEREKVVIFRSLVATLKLQHACDDSLEGKAVTLLKYVSPLNIKSTTAFLHSFASNTDASLRNFVQCVGVLISSPNQTITTEAMRMVEILISKSHAHTRATLVNADLIPQLINTLNPPSLSFTEAVDIHSSLMITITSFLWLASPYGLAQLGIEDHDKQQTVHEAVLQRVLAPSKKYICHLCAIQFSIIDGMHSRKLMALLAQLLGISPFYQPTIDFVLHMPVFLTIPSCLAFFEQEGSIWTFLYLMVHTQREWYTKQGTEQQIWKTVHRMLRMEGMEDVIEAKLRNDRNMFCGGDIITRSIEWNNLLGMNRH</sequence>
<protein>
    <submittedName>
        <fullName evidence="1">Uncharacterized protein</fullName>
    </submittedName>
</protein>
<name>A0ABQ9WZ76_9EUKA</name>